<reference evidence="2" key="1">
    <citation type="submission" date="2023-10" db="EMBL/GenBank/DDBJ databases">
        <authorList>
            <person name="Chen Y."/>
            <person name="Shah S."/>
            <person name="Dougan E. K."/>
            <person name="Thang M."/>
            <person name="Chan C."/>
        </authorList>
    </citation>
    <scope>NUCLEOTIDE SEQUENCE [LARGE SCALE GENOMIC DNA]</scope>
</reference>
<feature type="compositionally biased region" description="Low complexity" evidence="1">
    <location>
        <begin position="144"/>
        <end position="153"/>
    </location>
</feature>
<dbReference type="InterPro" id="IPR027417">
    <property type="entry name" value="P-loop_NTPase"/>
</dbReference>
<proteinExistence type="predicted"/>
<feature type="region of interest" description="Disordered" evidence="1">
    <location>
        <begin position="615"/>
        <end position="706"/>
    </location>
</feature>
<dbReference type="CDD" id="cd18809">
    <property type="entry name" value="SF1_C_RecD"/>
    <property type="match status" value="1"/>
</dbReference>
<feature type="compositionally biased region" description="Acidic residues" evidence="1">
    <location>
        <begin position="689"/>
        <end position="700"/>
    </location>
</feature>
<dbReference type="InterPro" id="IPR051055">
    <property type="entry name" value="PIF1_helicase"/>
</dbReference>
<dbReference type="SUPFAM" id="SSF52540">
    <property type="entry name" value="P-loop containing nucleoside triphosphate hydrolases"/>
    <property type="match status" value="2"/>
</dbReference>
<feature type="compositionally biased region" description="Polar residues" evidence="1">
    <location>
        <begin position="650"/>
        <end position="661"/>
    </location>
</feature>
<evidence type="ECO:0000313" key="3">
    <source>
        <dbReference type="Proteomes" id="UP001189429"/>
    </source>
</evidence>
<feature type="region of interest" description="Disordered" evidence="1">
    <location>
        <begin position="134"/>
        <end position="196"/>
    </location>
</feature>
<evidence type="ECO:0000256" key="1">
    <source>
        <dbReference type="SAM" id="MobiDB-lite"/>
    </source>
</evidence>
<dbReference type="Gene3D" id="3.40.50.300">
    <property type="entry name" value="P-loop containing nucleotide triphosphate hydrolases"/>
    <property type="match status" value="2"/>
</dbReference>
<dbReference type="Proteomes" id="UP001189429">
    <property type="component" value="Unassembled WGS sequence"/>
</dbReference>
<feature type="compositionally biased region" description="Basic and acidic residues" evidence="1">
    <location>
        <begin position="662"/>
        <end position="688"/>
    </location>
</feature>
<sequence length="1830" mass="205738">MPCVSSSHDFPKPQACPDWLQSIMLEMPPAAALAPCFPAVAIWLEAKLCQRLALPCYQTSTPRTEQPLPSLQTMPPKFRQVDVLAALRRGEAEEAIRADLQARGCPPPRISQMFKGARDIMKADVDAEYVEAEHMAPPVRKRPASAAPMAAAAARRRLSGKQPGAAVAPPPPPPTQTQKRPASQPGARAPKHPKVENDAEVDDAVAAGPVVKKPAGPRGSSQFCIGWKQPQEGSDEVIQQDCIFSTSTPGAQVRRGRGGKKRCVCCDVDALPDRVAENNVKGRAKAMRYLRALHQFEDKTPYDLFKARVEKAGFVIPEERVRQPKRGRKPAEKKVADWAEAKAKRQTTQEPPDRKQKRKFRQKVLEDQRYAKNLVFPRSERRARASGAELDAPVENGTGLPPAEYSDYSKALEAWCLRGSWGMCPKCQAMQPREFYEADLRRERKPELAKWQCKLCNAKRKHYVPKPEDVPKPLQDLTHEIISALSLLDVDVGDEVRSRDANGQPNGYRKKVKMIRFSWSEKSPKKKLRKLPHADKEKAKAAYKHLLECEESSYKDFHKEREDFFNGKRDKPDERQRLRPLHFIEKDGLECAIWPHLYWTTKMCESHERYTDQRRAERRARKNRRGAAADSDDDSDSSGHGADHQEDVQSDGSGRAQSCFQRSDESDSDKNHDSDNDGSDRGGDRTAGEGDEETDDDNAEGESTGNHSIRRSFMAKVLSPLIGYGDCFELLQFVYDLSLWSTLGGRKNLGLGDAVPMRVLMKGNSFSPIYWREVHNGLIDLVRQVGMPKMFWTISPYEYLTPYHEWMQDEMAKSLRSRMHLPAAESLHMAHALLEITHGLLTGVNRVGISKKGGGGAWKKHILSNKDDASKPIKLIVFTRLEFQDGSRKEGTFRYQGSGRPHAHVLIFADELEPAKVEQFVKASLPLQENLALRGKVLCSQKDRSDDSKWPIYDGPEGWSDETSTLKLKHFEDDEDAGVHRAYFTDIMDGFPCHQDLQVSDGESLLLQYVTKYAAKFSDAAFDDWFNDEGSATSVARRMVNEHHPYEPEMWLQLNGANFKQWRVSTASKGKRDVRAPWPGMETAPAFVDQYAKASRTWRRADMPLLEYLRKTSDEGQIAHWIAKPWRGQVLRDAHAACAEEGGQLPLEKFRIGATVKNFNHYRADRARHAAHQAHVHAGGSLSLDKFLDEISEGKHQGLLAKATDDVDFRDFAREHAEKKLRETAAADAEIPVLPTPPLGNFAGDFPMRGEKIVAVDHVYRLNDKFFGQWLALNVPFLESMDELLDGEVDRLLPKKYRWFATALRRCDDHDRVPIELRDFWRRPDRIRTEMKEEAHTDDHIEDVQAMVQGQITIVQEYLSGVRDRAAEEHELLSAADGGDPQQARAAAPMEFNAQQKKVEKFVNRAVDCAVVANHSENAREADAAGDEAWQENKPIIVLGKPGTGKTTVVKECIRRASSKGANILFALPTAQLASRMREALRGVDNVCVDTCHAAFRFGQPTSETLALMTSYDMVVVDEISLLDLPHFQSLMKMWHLGAKRIPALIILGDKQQLPAIDAVKNGRPWESTAWASCTIVTLHQAWRCKDPAFLKILDTLRVDKPSAKMLRSMCRGHKAWSSDDPDKDDVVRHLNEHEKTVIVTCTRHKAEAINKLAVEGLFAGRRPIATLEGEIDINPANYDEGGFREDRKPVPAQVPIYIGARLYLAQNVRKDDDYVNGMACTVLGYTPNGRGGVLKVRTKTGHLLPITMWTNTKVKGHSVRHFPIRLGYASTIHKVQGDEFAHITVVLDKKFCPAAGYTALSRVQRGSDYSLAGKLTPEHFIPATWLDPA</sequence>
<accession>A0ABN9VSI5</accession>
<dbReference type="EMBL" id="CAUYUJ010017572">
    <property type="protein sequence ID" value="CAK0875922.1"/>
    <property type="molecule type" value="Genomic_DNA"/>
</dbReference>
<dbReference type="Gene3D" id="2.30.30.940">
    <property type="match status" value="1"/>
</dbReference>
<organism evidence="2 3">
    <name type="scientific">Prorocentrum cordatum</name>
    <dbReference type="NCBI Taxonomy" id="2364126"/>
    <lineage>
        <taxon>Eukaryota</taxon>
        <taxon>Sar</taxon>
        <taxon>Alveolata</taxon>
        <taxon>Dinophyceae</taxon>
        <taxon>Prorocentrales</taxon>
        <taxon>Prorocentraceae</taxon>
        <taxon>Prorocentrum</taxon>
    </lineage>
</organism>
<comment type="caution">
    <text evidence="2">The sequence shown here is derived from an EMBL/GenBank/DDBJ whole genome shotgun (WGS) entry which is preliminary data.</text>
</comment>
<dbReference type="PANTHER" id="PTHR47642">
    <property type="entry name" value="ATP-DEPENDENT DNA HELICASE"/>
    <property type="match status" value="1"/>
</dbReference>
<evidence type="ECO:0000313" key="2">
    <source>
        <dbReference type="EMBL" id="CAK0875922.1"/>
    </source>
</evidence>
<feature type="compositionally biased region" description="Basic and acidic residues" evidence="1">
    <location>
        <begin position="329"/>
        <end position="343"/>
    </location>
</feature>
<gene>
    <name evidence="2" type="ORF">PCOR1329_LOCUS60466</name>
</gene>
<keyword evidence="3" id="KW-1185">Reference proteome</keyword>
<feature type="compositionally biased region" description="Basic residues" evidence="1">
    <location>
        <begin position="616"/>
        <end position="625"/>
    </location>
</feature>
<dbReference type="Pfam" id="PF13245">
    <property type="entry name" value="AAA_19"/>
    <property type="match status" value="1"/>
</dbReference>
<protein>
    <recommendedName>
        <fullName evidence="4">ATP-dependent DNA helicase</fullName>
    </recommendedName>
</protein>
<feature type="region of interest" description="Disordered" evidence="1">
    <location>
        <begin position="320"/>
        <end position="362"/>
    </location>
</feature>
<evidence type="ECO:0008006" key="4">
    <source>
        <dbReference type="Google" id="ProtNLM"/>
    </source>
</evidence>
<dbReference type="PANTHER" id="PTHR47642:SF5">
    <property type="entry name" value="ATP-DEPENDENT DNA HELICASE"/>
    <property type="match status" value="1"/>
</dbReference>
<name>A0ABN9VSI5_9DINO</name>